<protein>
    <submittedName>
        <fullName evidence="4">Uncharacterized protein</fullName>
    </submittedName>
</protein>
<feature type="transmembrane region" description="Helical" evidence="2">
    <location>
        <begin position="164"/>
        <end position="181"/>
    </location>
</feature>
<sequence>MKTMIALIAVQLFILWTFPAVCQADDDISVRCEDVTGTVDQEVTLACSVSLKKSECCITLFKFQYPEKYNNSEICREEFPLDSCEQRNSSTCRLSSNKAMTGQFTFFMQTNCQPTQTQFTVNITETSKTEAPGKKDSNTENITEQSSGRVVGSGTDNGFGSRNTVIAAVMGCFIFIIIISSS</sequence>
<keyword evidence="5" id="KW-1185">Reference proteome</keyword>
<name>A0AAN9CJM7_9TELE</name>
<feature type="compositionally biased region" description="Polar residues" evidence="1">
    <location>
        <begin position="139"/>
        <end position="154"/>
    </location>
</feature>
<organism evidence="4 5">
    <name type="scientific">Phoxinus phoxinus</name>
    <name type="common">Eurasian minnow</name>
    <dbReference type="NCBI Taxonomy" id="58324"/>
    <lineage>
        <taxon>Eukaryota</taxon>
        <taxon>Metazoa</taxon>
        <taxon>Chordata</taxon>
        <taxon>Craniata</taxon>
        <taxon>Vertebrata</taxon>
        <taxon>Euteleostomi</taxon>
        <taxon>Actinopterygii</taxon>
        <taxon>Neopterygii</taxon>
        <taxon>Teleostei</taxon>
        <taxon>Ostariophysi</taxon>
        <taxon>Cypriniformes</taxon>
        <taxon>Leuciscidae</taxon>
        <taxon>Phoxininae</taxon>
        <taxon>Phoxinus</taxon>
    </lineage>
</organism>
<reference evidence="4 5" key="1">
    <citation type="submission" date="2024-02" db="EMBL/GenBank/DDBJ databases">
        <title>Chromosome-level genome assembly of the Eurasian Minnow (Phoxinus phoxinus).</title>
        <authorList>
            <person name="Oriowo T.O."/>
            <person name="Martin S."/>
            <person name="Stange M."/>
            <person name="Chrysostomakis Y."/>
            <person name="Brown T."/>
            <person name="Winkler S."/>
            <person name="Kukowka S."/>
            <person name="Myers E.W."/>
            <person name="Bohne A."/>
        </authorList>
    </citation>
    <scope>NUCLEOTIDE SEQUENCE [LARGE SCALE GENOMIC DNA]</scope>
    <source>
        <strain evidence="4">ZFMK-TIS-60720</strain>
        <tissue evidence="4">Whole Organism</tissue>
    </source>
</reference>
<keyword evidence="2" id="KW-0472">Membrane</keyword>
<dbReference type="AlphaFoldDB" id="A0AAN9CJM7"/>
<dbReference type="EMBL" id="JAYKXH010000019">
    <property type="protein sequence ID" value="KAK7135089.1"/>
    <property type="molecule type" value="Genomic_DNA"/>
</dbReference>
<gene>
    <name evidence="4" type="ORF">R3I93_018254</name>
</gene>
<evidence type="ECO:0000313" key="5">
    <source>
        <dbReference type="Proteomes" id="UP001364617"/>
    </source>
</evidence>
<proteinExistence type="predicted"/>
<feature type="signal peptide" evidence="3">
    <location>
        <begin position="1"/>
        <end position="24"/>
    </location>
</feature>
<evidence type="ECO:0000256" key="1">
    <source>
        <dbReference type="SAM" id="MobiDB-lite"/>
    </source>
</evidence>
<feature type="region of interest" description="Disordered" evidence="1">
    <location>
        <begin position="126"/>
        <end position="154"/>
    </location>
</feature>
<evidence type="ECO:0000256" key="2">
    <source>
        <dbReference type="SAM" id="Phobius"/>
    </source>
</evidence>
<keyword evidence="2" id="KW-1133">Transmembrane helix</keyword>
<keyword evidence="3" id="KW-0732">Signal</keyword>
<dbReference type="Proteomes" id="UP001364617">
    <property type="component" value="Unassembled WGS sequence"/>
</dbReference>
<evidence type="ECO:0000313" key="4">
    <source>
        <dbReference type="EMBL" id="KAK7135089.1"/>
    </source>
</evidence>
<accession>A0AAN9CJM7</accession>
<comment type="caution">
    <text evidence="4">The sequence shown here is derived from an EMBL/GenBank/DDBJ whole genome shotgun (WGS) entry which is preliminary data.</text>
</comment>
<evidence type="ECO:0000256" key="3">
    <source>
        <dbReference type="SAM" id="SignalP"/>
    </source>
</evidence>
<feature type="chain" id="PRO_5042861239" evidence="3">
    <location>
        <begin position="25"/>
        <end position="182"/>
    </location>
</feature>
<feature type="compositionally biased region" description="Basic and acidic residues" evidence="1">
    <location>
        <begin position="127"/>
        <end position="138"/>
    </location>
</feature>
<keyword evidence="2" id="KW-0812">Transmembrane</keyword>